<dbReference type="AlphaFoldDB" id="R4T9P6"/>
<dbReference type="PATRIC" id="fig|1156913.3.peg.6546"/>
<keyword evidence="3" id="KW-1185">Reference proteome</keyword>
<accession>R4T9P6</accession>
<gene>
    <name evidence="2" type="ORF">AORI_6418</name>
</gene>
<evidence type="ECO:0000313" key="3">
    <source>
        <dbReference type="Proteomes" id="UP000013968"/>
    </source>
</evidence>
<sequence>MPSFSRHFTPYNPVPGNDLGDDFVKGKSATSRCLGRNRAGGDESSSTTSMRNALLRETVRGLDQYGKHHYVEW</sequence>
<proteinExistence type="predicted"/>
<organism evidence="2 3">
    <name type="scientific">Amycolatopsis keratiniphila</name>
    <dbReference type="NCBI Taxonomy" id="129921"/>
    <lineage>
        <taxon>Bacteria</taxon>
        <taxon>Bacillati</taxon>
        <taxon>Actinomycetota</taxon>
        <taxon>Actinomycetes</taxon>
        <taxon>Pseudonocardiales</taxon>
        <taxon>Pseudonocardiaceae</taxon>
        <taxon>Amycolatopsis</taxon>
        <taxon>Amycolatopsis japonica group</taxon>
    </lineage>
</organism>
<evidence type="ECO:0000313" key="2">
    <source>
        <dbReference type="EMBL" id="AGM09001.1"/>
    </source>
</evidence>
<reference evidence="2 3" key="1">
    <citation type="journal article" date="2013" name="BMC Genomics">
        <title>ContigScape: a Cytoscape plugin facilitating microbial genome gap closing.</title>
        <authorList>
            <person name="Tang B."/>
            <person name="Wang Q."/>
            <person name="Yang M."/>
            <person name="Xie F."/>
            <person name="Zhu Y."/>
            <person name="Zhuo Y."/>
            <person name="Wang S."/>
            <person name="Gao H."/>
            <person name="Ding X."/>
            <person name="Zhang L."/>
            <person name="Zhao G."/>
            <person name="Zheng H."/>
        </authorList>
    </citation>
    <scope>NUCLEOTIDE SEQUENCE [LARGE SCALE GENOMIC DNA]</scope>
    <source>
        <strain evidence="2 3">HCCB10007</strain>
    </source>
</reference>
<protein>
    <submittedName>
        <fullName evidence="2">Uncharacterized protein</fullName>
    </submittedName>
</protein>
<dbReference type="KEGG" id="aoi:AORI_6418"/>
<dbReference type="EMBL" id="CP003410">
    <property type="protein sequence ID" value="AGM09001.1"/>
    <property type="molecule type" value="Genomic_DNA"/>
</dbReference>
<evidence type="ECO:0000256" key="1">
    <source>
        <dbReference type="SAM" id="MobiDB-lite"/>
    </source>
</evidence>
<dbReference type="Proteomes" id="UP000013968">
    <property type="component" value="Chromosome"/>
</dbReference>
<name>R4T9P6_9PSEU</name>
<dbReference type="HOGENOM" id="CLU_2696388_0_0_11"/>
<feature type="region of interest" description="Disordered" evidence="1">
    <location>
        <begin position="1"/>
        <end position="50"/>
    </location>
</feature>